<accession>A0AAE1NN30</accession>
<comment type="caution">
    <text evidence="1">The sequence shown here is derived from an EMBL/GenBank/DDBJ whole genome shotgun (WGS) entry which is preliminary data.</text>
</comment>
<dbReference type="EMBL" id="JAWZYT010004635">
    <property type="protein sequence ID" value="KAK4293124.1"/>
    <property type="molecule type" value="Genomic_DNA"/>
</dbReference>
<reference evidence="1" key="1">
    <citation type="submission" date="2023-11" db="EMBL/GenBank/DDBJ databases">
        <title>Genome assemblies of two species of porcelain crab, Petrolisthes cinctipes and Petrolisthes manimaculis (Anomura: Porcellanidae).</title>
        <authorList>
            <person name="Angst P."/>
        </authorList>
    </citation>
    <scope>NUCLEOTIDE SEQUENCE</scope>
    <source>
        <strain evidence="1">PB745_02</strain>
        <tissue evidence="1">Gill</tissue>
    </source>
</reference>
<name>A0AAE1NN30_9EUCA</name>
<dbReference type="AlphaFoldDB" id="A0AAE1NN30"/>
<dbReference type="Proteomes" id="UP001292094">
    <property type="component" value="Unassembled WGS sequence"/>
</dbReference>
<proteinExistence type="predicted"/>
<protein>
    <submittedName>
        <fullName evidence="1">Uncharacterized protein</fullName>
    </submittedName>
</protein>
<evidence type="ECO:0000313" key="2">
    <source>
        <dbReference type="Proteomes" id="UP001292094"/>
    </source>
</evidence>
<gene>
    <name evidence="1" type="ORF">Pmani_034158</name>
</gene>
<evidence type="ECO:0000313" key="1">
    <source>
        <dbReference type="EMBL" id="KAK4293124.1"/>
    </source>
</evidence>
<organism evidence="1 2">
    <name type="scientific">Petrolisthes manimaculis</name>
    <dbReference type="NCBI Taxonomy" id="1843537"/>
    <lineage>
        <taxon>Eukaryota</taxon>
        <taxon>Metazoa</taxon>
        <taxon>Ecdysozoa</taxon>
        <taxon>Arthropoda</taxon>
        <taxon>Crustacea</taxon>
        <taxon>Multicrustacea</taxon>
        <taxon>Malacostraca</taxon>
        <taxon>Eumalacostraca</taxon>
        <taxon>Eucarida</taxon>
        <taxon>Decapoda</taxon>
        <taxon>Pleocyemata</taxon>
        <taxon>Anomura</taxon>
        <taxon>Galatheoidea</taxon>
        <taxon>Porcellanidae</taxon>
        <taxon>Petrolisthes</taxon>
    </lineage>
</organism>
<sequence>MLPALLFPIFKLDGSSSFSASIFLQPPVVHVLVYGRLQPLAEYVLEACIDQEMWIIRCRAGGGGAYKSGENTEPVIFSSISNNQLDFDRG</sequence>
<keyword evidence="2" id="KW-1185">Reference proteome</keyword>